<dbReference type="OrthoDB" id="64220at2759"/>
<dbReference type="KEGG" id="fas:105270830"/>
<feature type="chain" id="PRO_5040240174" description="folate gamma-glutamyl hydrolase" evidence="8">
    <location>
        <begin position="26"/>
        <end position="351"/>
    </location>
</feature>
<dbReference type="PROSITE" id="PS51275">
    <property type="entry name" value="PEPTIDASE_C26_GGH"/>
    <property type="match status" value="1"/>
</dbReference>
<comment type="catalytic activity">
    <reaction evidence="7">
        <text>(6S)-5,6,7,8-tetrahydrofolyl-(gamma-L-Glu)(n) + (n-1) H2O = (6S)-5,6,7,8-tetrahydrofolate + (n-1) L-glutamate</text>
        <dbReference type="Rhea" id="RHEA:56784"/>
        <dbReference type="Rhea" id="RHEA-COMP:14738"/>
        <dbReference type="ChEBI" id="CHEBI:15377"/>
        <dbReference type="ChEBI" id="CHEBI:29985"/>
        <dbReference type="ChEBI" id="CHEBI:57453"/>
        <dbReference type="ChEBI" id="CHEBI:141005"/>
        <dbReference type="EC" id="3.4.19.9"/>
    </reaction>
</comment>
<dbReference type="PANTHER" id="PTHR11315:SF0">
    <property type="entry name" value="FOLATE GAMMA-GLUTAMYL HYDROLASE"/>
    <property type="match status" value="1"/>
</dbReference>
<evidence type="ECO:0000256" key="3">
    <source>
        <dbReference type="ARBA" id="ARBA00022525"/>
    </source>
</evidence>
<organism evidence="9 10">
    <name type="scientific">Fopius arisanus</name>
    <dbReference type="NCBI Taxonomy" id="64838"/>
    <lineage>
        <taxon>Eukaryota</taxon>
        <taxon>Metazoa</taxon>
        <taxon>Ecdysozoa</taxon>
        <taxon>Arthropoda</taxon>
        <taxon>Hexapoda</taxon>
        <taxon>Insecta</taxon>
        <taxon>Pterygota</taxon>
        <taxon>Neoptera</taxon>
        <taxon>Endopterygota</taxon>
        <taxon>Hymenoptera</taxon>
        <taxon>Apocrita</taxon>
        <taxon>Ichneumonoidea</taxon>
        <taxon>Braconidae</taxon>
        <taxon>Opiinae</taxon>
        <taxon>Fopius</taxon>
    </lineage>
</organism>
<proteinExistence type="inferred from homology"/>
<dbReference type="GO" id="GO:0005773">
    <property type="term" value="C:vacuole"/>
    <property type="evidence" value="ECO:0007669"/>
    <property type="project" value="TreeGrafter"/>
</dbReference>
<reference evidence="10" key="1">
    <citation type="submission" date="2025-08" db="UniProtKB">
        <authorList>
            <consortium name="RefSeq"/>
        </authorList>
    </citation>
    <scope>IDENTIFICATION</scope>
    <source>
        <strain evidence="10">USDA-PBARC FA_bdor</strain>
        <tissue evidence="10">Whole organism</tissue>
    </source>
</reference>
<keyword evidence="5 7" id="KW-0378">Hydrolase</keyword>
<evidence type="ECO:0000256" key="5">
    <source>
        <dbReference type="ARBA" id="ARBA00022801"/>
    </source>
</evidence>
<dbReference type="GO" id="GO:0046900">
    <property type="term" value="P:tetrahydrofolylpolyglutamate metabolic process"/>
    <property type="evidence" value="ECO:0007669"/>
    <property type="project" value="TreeGrafter"/>
</dbReference>
<keyword evidence="9" id="KW-1185">Reference proteome</keyword>
<sequence>MVRPSPAAITPLAILIVWSTIQVKSFPIQSIGQENDRPIIGILVQELSDYMIKMYGDEQESYIAASYVKSVESAGARVVPIWIGQPATYYSDVLSKINGIFWPGGEAEFDRSGGFSAAGQIIYRIAREMNDRGDFFPIWGTCLGFELLTYLAANGVEHRTNCSSNNQVLPIIFKPNFTQSRMFQNVPQDIIDILRTENVTANFHDYCVTEEDMAKVNLTDSFRIMSVNQDSNGLEFISTLEHINYPFYGVQFHPEKNNYEWVRRSVLPHTRNSIRASQYFVDFFVDEARKNKHHFSSPEEEIKNLIYNYIPDYTAGLTKSVFQQVYFFKKQPKSILKDRSTSNSSITAWAN</sequence>
<dbReference type="GeneID" id="105270830"/>
<evidence type="ECO:0000313" key="10">
    <source>
        <dbReference type="RefSeq" id="XP_011310326.1"/>
    </source>
</evidence>
<dbReference type="InterPro" id="IPR015527">
    <property type="entry name" value="Pept_C26_g-glut_hydrolase"/>
</dbReference>
<dbReference type="GO" id="GO:0005576">
    <property type="term" value="C:extracellular region"/>
    <property type="evidence" value="ECO:0007669"/>
    <property type="project" value="UniProtKB-SubCell"/>
</dbReference>
<keyword evidence="4 8" id="KW-0732">Signal</keyword>
<accession>A0A9R1TJZ1</accession>
<dbReference type="SUPFAM" id="SSF52317">
    <property type="entry name" value="Class I glutamine amidotransferase-like"/>
    <property type="match status" value="1"/>
</dbReference>
<dbReference type="Gene3D" id="3.40.50.880">
    <property type="match status" value="1"/>
</dbReference>
<dbReference type="FunFam" id="3.40.50.880:FF:000024">
    <property type="entry name" value="Folate gamma-glutamyl hydrolase"/>
    <property type="match status" value="1"/>
</dbReference>
<dbReference type="InterPro" id="IPR029062">
    <property type="entry name" value="Class_I_gatase-like"/>
</dbReference>
<dbReference type="Proteomes" id="UP000694866">
    <property type="component" value="Unplaced"/>
</dbReference>
<dbReference type="AlphaFoldDB" id="A0A9R1TJZ1"/>
<gene>
    <name evidence="10" type="primary">LOC105270830</name>
</gene>
<evidence type="ECO:0000256" key="4">
    <source>
        <dbReference type="ARBA" id="ARBA00022729"/>
    </source>
</evidence>
<evidence type="ECO:0000256" key="2">
    <source>
        <dbReference type="ARBA" id="ARBA00011083"/>
    </source>
</evidence>
<feature type="signal peptide" evidence="8">
    <location>
        <begin position="1"/>
        <end position="25"/>
    </location>
</feature>
<comment type="subcellular location">
    <subcellularLocation>
        <location evidence="1">Secreted</location>
        <location evidence="1">Extracellular space</location>
    </subcellularLocation>
</comment>
<dbReference type="GO" id="GO:0034722">
    <property type="term" value="F:gamma-glutamyl-peptidase activity"/>
    <property type="evidence" value="ECO:0007669"/>
    <property type="project" value="UniProtKB-UniRule"/>
</dbReference>
<protein>
    <recommendedName>
        <fullName evidence="7">folate gamma-glutamyl hydrolase</fullName>
        <ecNumber evidence="7">3.4.19.9</ecNumber>
    </recommendedName>
</protein>
<feature type="active site" description="Proton donor" evidence="6">
    <location>
        <position position="253"/>
    </location>
</feature>
<evidence type="ECO:0000256" key="7">
    <source>
        <dbReference type="PROSITE-ProRule" id="PRU00607"/>
    </source>
</evidence>
<evidence type="ECO:0000256" key="8">
    <source>
        <dbReference type="SAM" id="SignalP"/>
    </source>
</evidence>
<evidence type="ECO:0000256" key="1">
    <source>
        <dbReference type="ARBA" id="ARBA00004239"/>
    </source>
</evidence>
<evidence type="ECO:0000313" key="9">
    <source>
        <dbReference type="Proteomes" id="UP000694866"/>
    </source>
</evidence>
<dbReference type="RefSeq" id="XP_011310326.1">
    <property type="nucleotide sequence ID" value="XM_011312024.1"/>
</dbReference>
<feature type="active site" description="Nucleophile" evidence="6 7">
    <location>
        <position position="142"/>
    </location>
</feature>
<dbReference type="InterPro" id="IPR011697">
    <property type="entry name" value="Peptidase_C26"/>
</dbReference>
<dbReference type="Pfam" id="PF07722">
    <property type="entry name" value="Peptidase_C26"/>
    <property type="match status" value="1"/>
</dbReference>
<dbReference type="PROSITE" id="PS51273">
    <property type="entry name" value="GATASE_TYPE_1"/>
    <property type="match status" value="1"/>
</dbReference>
<dbReference type="PANTHER" id="PTHR11315">
    <property type="entry name" value="PROTEASE FAMILY C26 GAMMA-GLUTAMYL HYDROLASE"/>
    <property type="match status" value="1"/>
</dbReference>
<feature type="active site" evidence="7">
    <location>
        <position position="253"/>
    </location>
</feature>
<comment type="similarity">
    <text evidence="2">Belongs to the peptidase C26 family.</text>
</comment>
<keyword evidence="3" id="KW-0964">Secreted</keyword>
<dbReference type="EC" id="3.4.19.9" evidence="7"/>
<name>A0A9R1TJZ1_9HYME</name>
<evidence type="ECO:0000256" key="6">
    <source>
        <dbReference type="PIRSR" id="PIRSR615527-1"/>
    </source>
</evidence>